<evidence type="ECO:0000313" key="5">
    <source>
        <dbReference type="EMBL" id="CDF32580.1"/>
    </source>
</evidence>
<dbReference type="GO" id="GO:1990234">
    <property type="term" value="C:transferase complex"/>
    <property type="evidence" value="ECO:0007669"/>
    <property type="project" value="UniProtKB-ARBA"/>
</dbReference>
<dbReference type="InterPro" id="IPR001680">
    <property type="entry name" value="WD40_rpt"/>
</dbReference>
<evidence type="ECO:0000256" key="2">
    <source>
        <dbReference type="ARBA" id="ARBA00022737"/>
    </source>
</evidence>
<dbReference type="PROSITE" id="PS50082">
    <property type="entry name" value="WD_REPEATS_2"/>
    <property type="match status" value="6"/>
</dbReference>
<dbReference type="PRINTS" id="PR00364">
    <property type="entry name" value="DISEASERSIST"/>
</dbReference>
<dbReference type="PANTHER" id="PTHR22847">
    <property type="entry name" value="WD40 REPEAT PROTEIN"/>
    <property type="match status" value="1"/>
</dbReference>
<dbReference type="KEGG" id="ccp:CHC_T00008261001"/>
<feature type="repeat" description="WD" evidence="3">
    <location>
        <begin position="807"/>
        <end position="848"/>
    </location>
</feature>
<dbReference type="PROSITE" id="PS00678">
    <property type="entry name" value="WD_REPEATS_1"/>
    <property type="match status" value="4"/>
</dbReference>
<evidence type="ECO:0000256" key="3">
    <source>
        <dbReference type="PROSITE-ProRule" id="PRU00221"/>
    </source>
</evidence>
<dbReference type="GO" id="GO:0043531">
    <property type="term" value="F:ADP binding"/>
    <property type="evidence" value="ECO:0007669"/>
    <property type="project" value="InterPro"/>
</dbReference>
<feature type="repeat" description="WD" evidence="3">
    <location>
        <begin position="849"/>
        <end position="890"/>
    </location>
</feature>
<dbReference type="Proteomes" id="UP000012073">
    <property type="component" value="Unassembled WGS sequence"/>
</dbReference>
<protein>
    <submittedName>
        <fullName evidence="5">WD40-repeat containing protein</fullName>
    </submittedName>
</protein>
<feature type="repeat" description="WD" evidence="3">
    <location>
        <begin position="978"/>
        <end position="1019"/>
    </location>
</feature>
<dbReference type="Gene3D" id="1.10.10.10">
    <property type="entry name" value="Winged helix-like DNA-binding domain superfamily/Winged helix DNA-binding domain"/>
    <property type="match status" value="1"/>
</dbReference>
<feature type="repeat" description="WD" evidence="3">
    <location>
        <begin position="892"/>
        <end position="933"/>
    </location>
</feature>
<keyword evidence="6" id="KW-1185">Reference proteome</keyword>
<reference evidence="6" key="1">
    <citation type="journal article" date="2013" name="Proc. Natl. Acad. Sci. U.S.A.">
        <title>Genome structure and metabolic features in the red seaweed Chondrus crispus shed light on evolution of the Archaeplastida.</title>
        <authorList>
            <person name="Collen J."/>
            <person name="Porcel B."/>
            <person name="Carre W."/>
            <person name="Ball S.G."/>
            <person name="Chaparro C."/>
            <person name="Tonon T."/>
            <person name="Barbeyron T."/>
            <person name="Michel G."/>
            <person name="Noel B."/>
            <person name="Valentin K."/>
            <person name="Elias M."/>
            <person name="Artiguenave F."/>
            <person name="Arun A."/>
            <person name="Aury J.M."/>
            <person name="Barbosa-Neto J.F."/>
            <person name="Bothwell J.H."/>
            <person name="Bouget F.Y."/>
            <person name="Brillet L."/>
            <person name="Cabello-Hurtado F."/>
            <person name="Capella-Gutierrez S."/>
            <person name="Charrier B."/>
            <person name="Cladiere L."/>
            <person name="Cock J.M."/>
            <person name="Coelho S.M."/>
            <person name="Colleoni C."/>
            <person name="Czjzek M."/>
            <person name="Da Silva C."/>
            <person name="Delage L."/>
            <person name="Denoeud F."/>
            <person name="Deschamps P."/>
            <person name="Dittami S.M."/>
            <person name="Gabaldon T."/>
            <person name="Gachon C.M."/>
            <person name="Groisillier A."/>
            <person name="Herve C."/>
            <person name="Jabbari K."/>
            <person name="Katinka M."/>
            <person name="Kloareg B."/>
            <person name="Kowalczyk N."/>
            <person name="Labadie K."/>
            <person name="Leblanc C."/>
            <person name="Lopez P.J."/>
            <person name="McLachlan D.H."/>
            <person name="Meslet-Cladiere L."/>
            <person name="Moustafa A."/>
            <person name="Nehr Z."/>
            <person name="Nyvall Collen P."/>
            <person name="Panaud O."/>
            <person name="Partensky F."/>
            <person name="Poulain J."/>
            <person name="Rensing S.A."/>
            <person name="Rousvoal S."/>
            <person name="Samson G."/>
            <person name="Symeonidi A."/>
            <person name="Weissenbach J."/>
            <person name="Zambounis A."/>
            <person name="Wincker P."/>
            <person name="Boyen C."/>
        </authorList>
    </citation>
    <scope>NUCLEOTIDE SEQUENCE [LARGE SCALE GENOMIC DNA]</scope>
    <source>
        <strain evidence="6">cv. Stackhouse</strain>
    </source>
</reference>
<dbReference type="PRINTS" id="PR00320">
    <property type="entry name" value="GPROTEINBRPT"/>
</dbReference>
<dbReference type="EMBL" id="HG001519">
    <property type="protein sequence ID" value="CDF32580.1"/>
    <property type="molecule type" value="Genomic_DNA"/>
</dbReference>
<proteinExistence type="predicted"/>
<dbReference type="Pfam" id="PF00931">
    <property type="entry name" value="NB-ARC"/>
    <property type="match status" value="1"/>
</dbReference>
<dbReference type="STRING" id="2769.R7Q548"/>
<dbReference type="OrthoDB" id="10251381at2759"/>
<dbReference type="GeneID" id="17319961"/>
<dbReference type="SMART" id="SM00320">
    <property type="entry name" value="WD40"/>
    <property type="match status" value="8"/>
</dbReference>
<sequence>MEDSLRRTRFRFSRAKTVSEWLAEINATATALDLRLSSMNALFVRAEGVARLGSAVENLTSSDPQHQPDLFTPSFDVPTNPPHVVLNFGPVAFAPGEGHRHDISLECRLKLAILRPPASIEGTTSSHPRIVGMQGMSGVGKSCALRGLATDRDVRARFSDGVYWLGLGEDCNDADLVRQLAALTRQSGGVQAEKQVLEKTRLDGAVFSARLWFAGRRILLLVDDVWASNCVGRDVVRRLGKVTDAATGSCVAFTSRDLAMVGKEESIEFSTRDDSLSRDILFSAAGLREEETKALQGSVVRLLALCGGLPMALSVAGSAIAMRRRVAFNRSLQAVCEEYLDVLVKYRGRLLSETVDGDGYSNLSTAFTASLAMLDEKNSLELKNGMSFAEMYGCLAVIERHGWLPTTVLAVLWGLDEIQATEVVNLFAMVSLAERKDEILNGGNVTGLALHDLQLDFAETECKSHSEVCKLHEAIVQGWIPEVGSDRCGSLREYSAWATYDAFAHDYARQNVSRHLIGAGLTTQLEMLLRDPRWTVRRLAQSETLGLEEDFNLLLEGIKAKGDDSSRQGHKIWSLQIIVRTARLSAPYVSRHADEVWFQLYARLLSIRNESTLLQEYTADIERHAKKPWVKALTPCLSSPRFLHSLLPCGGRVCGTSVGTGGEKVVAWGICTEGAFVCTFLRGELESRVLLQSDDDHVIASTTGIKGQGPSGWQSANAWSPHDDGKEVSLIRCSGNGKDAVTVHKDGTVRAWAMDPRGHLVDPLTLSAGEEHRFALSPDWRRIASSGPEMSVKVWDRHTGEMQGQLLLEQHVRVFCLDWSPDGKRLALGGRHQMMQIWNVETGEIVGQQGQSSGTILCVAWSPDGRRIAGGGRDKMITVWDSATGEAIGATFRGHSSAVFCLAWSPNGKRLASGGWDKSVRIWDVETGKALGSALLGHRDTVSSVGWTPDGERVVSGAWDETVRIWDTQSTEDSGILTGSRTPKVSCAEWSSNGRFLASGGRDRMIRIWDVESGEAVGEAWGMHRSEICCLAWSRNSKHLASGVKNGTVSVWDVETRAKIGEVGGDGRAVTQLIWSAEGAKIVVEAGQERRVCDVDGWKGIAQEVSLGVRTQDEDPKSQQLSISLEGASVVYDSKAGKVTLATFERSGMHLRCSPSNRRGVVFSSRKFYFFEIVW</sequence>
<dbReference type="InterPro" id="IPR019775">
    <property type="entry name" value="WD40_repeat_CS"/>
</dbReference>
<dbReference type="Gene3D" id="3.40.50.300">
    <property type="entry name" value="P-loop containing nucleotide triphosphate hydrolases"/>
    <property type="match status" value="1"/>
</dbReference>
<dbReference type="PANTHER" id="PTHR22847:SF637">
    <property type="entry name" value="WD REPEAT DOMAIN 5B"/>
    <property type="match status" value="1"/>
</dbReference>
<dbReference type="InterPro" id="IPR015943">
    <property type="entry name" value="WD40/YVTN_repeat-like_dom_sf"/>
</dbReference>
<organism evidence="5 6">
    <name type="scientific">Chondrus crispus</name>
    <name type="common">Carrageen Irish moss</name>
    <name type="synonym">Polymorpha crispa</name>
    <dbReference type="NCBI Taxonomy" id="2769"/>
    <lineage>
        <taxon>Eukaryota</taxon>
        <taxon>Rhodophyta</taxon>
        <taxon>Florideophyceae</taxon>
        <taxon>Rhodymeniophycidae</taxon>
        <taxon>Gigartinales</taxon>
        <taxon>Gigartinaceae</taxon>
        <taxon>Chondrus</taxon>
    </lineage>
</organism>
<dbReference type="InterPro" id="IPR020472">
    <property type="entry name" value="WD40_PAC1"/>
</dbReference>
<dbReference type="GO" id="GO:0005829">
    <property type="term" value="C:cytosol"/>
    <property type="evidence" value="ECO:0007669"/>
    <property type="project" value="UniProtKB-ARBA"/>
</dbReference>
<gene>
    <name evidence="5" type="ORF">CHC_T00008261001</name>
</gene>
<dbReference type="InterPro" id="IPR027417">
    <property type="entry name" value="P-loop_NTPase"/>
</dbReference>
<name>R7Q548_CHOCR</name>
<feature type="repeat" description="WD" evidence="3">
    <location>
        <begin position="935"/>
        <end position="976"/>
    </location>
</feature>
<keyword evidence="2" id="KW-0677">Repeat</keyword>
<dbReference type="AlphaFoldDB" id="R7Q548"/>
<evidence type="ECO:0000256" key="1">
    <source>
        <dbReference type="ARBA" id="ARBA00022574"/>
    </source>
</evidence>
<evidence type="ECO:0000259" key="4">
    <source>
        <dbReference type="Pfam" id="PF00931"/>
    </source>
</evidence>
<dbReference type="PROSITE" id="PS50294">
    <property type="entry name" value="WD_REPEATS_REGION"/>
    <property type="match status" value="5"/>
</dbReference>
<feature type="repeat" description="WD" evidence="3">
    <location>
        <begin position="1021"/>
        <end position="1062"/>
    </location>
</feature>
<dbReference type="Gramene" id="CDF32580">
    <property type="protein sequence ID" value="CDF32580"/>
    <property type="gene ID" value="CHC_T00008261001"/>
</dbReference>
<feature type="domain" description="NB-ARC" evidence="4">
    <location>
        <begin position="126"/>
        <end position="279"/>
    </location>
</feature>
<accession>R7Q548</accession>
<evidence type="ECO:0000313" key="6">
    <source>
        <dbReference type="Proteomes" id="UP000012073"/>
    </source>
</evidence>
<dbReference type="PhylomeDB" id="R7Q548"/>
<dbReference type="CDD" id="cd00200">
    <property type="entry name" value="WD40"/>
    <property type="match status" value="1"/>
</dbReference>
<dbReference type="SUPFAM" id="SSF50978">
    <property type="entry name" value="WD40 repeat-like"/>
    <property type="match status" value="1"/>
</dbReference>
<dbReference type="Pfam" id="PF00400">
    <property type="entry name" value="WD40"/>
    <property type="match status" value="6"/>
</dbReference>
<dbReference type="InterPro" id="IPR036322">
    <property type="entry name" value="WD40_repeat_dom_sf"/>
</dbReference>
<dbReference type="Gene3D" id="2.130.10.10">
    <property type="entry name" value="YVTN repeat-like/Quinoprotein amine dehydrogenase"/>
    <property type="match status" value="3"/>
</dbReference>
<dbReference type="InterPro" id="IPR036388">
    <property type="entry name" value="WH-like_DNA-bd_sf"/>
</dbReference>
<keyword evidence="1 3" id="KW-0853">WD repeat</keyword>
<dbReference type="SUPFAM" id="SSF52540">
    <property type="entry name" value="P-loop containing nucleoside triphosphate hydrolases"/>
    <property type="match status" value="1"/>
</dbReference>
<dbReference type="RefSeq" id="XP_005712245.1">
    <property type="nucleotide sequence ID" value="XM_005712188.1"/>
</dbReference>
<dbReference type="InterPro" id="IPR002182">
    <property type="entry name" value="NB-ARC"/>
</dbReference>